<evidence type="ECO:0000313" key="8">
    <source>
        <dbReference type="Proteomes" id="UP000663879"/>
    </source>
</evidence>
<protein>
    <recommendedName>
        <fullName evidence="6">Methylthioribose-1-phosphate isomerase</fullName>
        <shortName evidence="6">M1Pi</shortName>
        <shortName evidence="6">MTR-1-P isomerase</shortName>
        <ecNumber evidence="6">5.3.1.23</ecNumber>
    </recommendedName>
    <alternativeName>
        <fullName evidence="6">S-methyl-5-thioribose-1-phosphate isomerase</fullName>
    </alternativeName>
    <alternativeName>
        <fullName evidence="6">Translation initiation factor eIF-2B subunit alpha/beta/delta-like protein</fullName>
    </alternativeName>
</protein>
<dbReference type="InterPro" id="IPR027363">
    <property type="entry name" value="M1Pi_N"/>
</dbReference>
<evidence type="ECO:0000313" key="7">
    <source>
        <dbReference type="EMBL" id="CAF1001357.1"/>
    </source>
</evidence>
<evidence type="ECO:0000256" key="6">
    <source>
        <dbReference type="HAMAP-Rule" id="MF_03119"/>
    </source>
</evidence>
<evidence type="ECO:0000256" key="2">
    <source>
        <dbReference type="ARBA" id="ARBA00022605"/>
    </source>
</evidence>
<dbReference type="Proteomes" id="UP000663879">
    <property type="component" value="Unassembled WGS sequence"/>
</dbReference>
<comment type="caution">
    <text evidence="7">The sequence shown here is derived from an EMBL/GenBank/DDBJ whole genome shotgun (WGS) entry which is preliminary data.</text>
</comment>
<feature type="active site" description="Proton donor" evidence="6">
    <location>
        <position position="245"/>
    </location>
</feature>
<dbReference type="PANTHER" id="PTHR43475">
    <property type="entry name" value="METHYLTHIORIBOSE-1-PHOSPHATE ISOMERASE"/>
    <property type="match status" value="1"/>
</dbReference>
<name>A0A814GVD6_9BILA</name>
<keyword evidence="4 6" id="KW-0413">Isomerase</keyword>
<dbReference type="GO" id="GO:0019509">
    <property type="term" value="P:L-methionine salvage from methylthioadenosine"/>
    <property type="evidence" value="ECO:0007669"/>
    <property type="project" value="UniProtKB-UniRule"/>
</dbReference>
<dbReference type="InterPro" id="IPR037171">
    <property type="entry name" value="NagB/RpiA_transferase-like"/>
</dbReference>
<dbReference type="AlphaFoldDB" id="A0A814GVD6"/>
<dbReference type="GO" id="GO:0005634">
    <property type="term" value="C:nucleus"/>
    <property type="evidence" value="ECO:0007669"/>
    <property type="project" value="UniProtKB-SubCell"/>
</dbReference>
<dbReference type="InterPro" id="IPR011559">
    <property type="entry name" value="Initiation_fac_2B_a/b/d"/>
</dbReference>
<comment type="catalytic activity">
    <reaction evidence="6">
        <text>5-(methylsulfanyl)-alpha-D-ribose 1-phosphate = 5-(methylsulfanyl)-D-ribulose 1-phosphate</text>
        <dbReference type="Rhea" id="RHEA:19989"/>
        <dbReference type="ChEBI" id="CHEBI:58533"/>
        <dbReference type="ChEBI" id="CHEBI:58548"/>
        <dbReference type="EC" id="5.3.1.23"/>
    </reaction>
</comment>
<dbReference type="Gene3D" id="1.20.120.420">
    <property type="entry name" value="translation initiation factor eif-2b, domain 1"/>
    <property type="match status" value="1"/>
</dbReference>
<dbReference type="EMBL" id="CAJNOC010003874">
    <property type="protein sequence ID" value="CAF1001357.1"/>
    <property type="molecule type" value="Genomic_DNA"/>
</dbReference>
<dbReference type="NCBIfam" id="TIGR00512">
    <property type="entry name" value="salvage_mtnA"/>
    <property type="match status" value="1"/>
</dbReference>
<dbReference type="InterPro" id="IPR005251">
    <property type="entry name" value="IF-M1Pi"/>
</dbReference>
<keyword evidence="8" id="KW-1185">Reference proteome</keyword>
<dbReference type="GO" id="GO:0005737">
    <property type="term" value="C:cytoplasm"/>
    <property type="evidence" value="ECO:0007669"/>
    <property type="project" value="UniProtKB-SubCell"/>
</dbReference>
<dbReference type="FunFam" id="3.40.50.10470:FF:000003">
    <property type="entry name" value="Methylthioribose-1-phosphate isomerase"/>
    <property type="match status" value="1"/>
</dbReference>
<organism evidence="7 8">
    <name type="scientific">Brachionus calyciflorus</name>
    <dbReference type="NCBI Taxonomy" id="104777"/>
    <lineage>
        <taxon>Eukaryota</taxon>
        <taxon>Metazoa</taxon>
        <taxon>Spiralia</taxon>
        <taxon>Gnathifera</taxon>
        <taxon>Rotifera</taxon>
        <taxon>Eurotatoria</taxon>
        <taxon>Monogononta</taxon>
        <taxon>Pseudotrocha</taxon>
        <taxon>Ploima</taxon>
        <taxon>Brachionidae</taxon>
        <taxon>Brachionus</taxon>
    </lineage>
</organism>
<comment type="subcellular location">
    <subcellularLocation>
        <location evidence="6">Cytoplasm</location>
    </subcellularLocation>
    <subcellularLocation>
        <location evidence="6">Nucleus</location>
    </subcellularLocation>
</comment>
<keyword evidence="5 6" id="KW-0539">Nucleus</keyword>
<sequence>MSLEAIIFKNGKLRLLDQLQLPFTTTYIDIETIQDGWDAIHQMKVRGAPAIAIAGVLTVAVELNKQNFQSVDQIKKFTFQSLDYLVTSRPTAVNIGDAAEKIKQFCLSLEKEVTDPNNYKLKLTEKMNSMLDEDVATNKSIGKHGALDIIEKLSGQEKAKILTHCNTGSLATAGYGTALGVVRSLQEMGNLEHCYCTETRPYNQGSRLTAYELVYEKIPSTLICDNMVGLLLSRQKISAIVVGADRVVANGDTANKIGTYQLAILAKYHNVPFYVAVPTTTIDLNKRTGSEIVIEERPSKEMTHVKDIRIAADGINCWNPCFDVTPADLITGGLITEHGVFKPNELESKIREILRV</sequence>
<dbReference type="SUPFAM" id="SSF100950">
    <property type="entry name" value="NagB/RpiA/CoA transferase-like"/>
    <property type="match status" value="1"/>
</dbReference>
<dbReference type="FunFam" id="1.20.120.420:FF:000003">
    <property type="entry name" value="Methylthioribose-1-phosphate isomerase"/>
    <property type="match status" value="1"/>
</dbReference>
<comment type="similarity">
    <text evidence="6">Belongs to the eIF-2B alpha/beta/delta subunits family. MtnA subfamily.</text>
</comment>
<gene>
    <name evidence="7" type="ORF">OXX778_LOCUS16419</name>
</gene>
<comment type="function">
    <text evidence="6">Catalyzes the interconversion of methylthioribose-1-phosphate (MTR-1-P) into methylthioribulose-1-phosphate (MTRu-1-P).</text>
</comment>
<dbReference type="PANTHER" id="PTHR43475:SF1">
    <property type="entry name" value="METHYLTHIORIBOSE-1-PHOSPHATE ISOMERASE"/>
    <property type="match status" value="1"/>
</dbReference>
<dbReference type="NCBIfam" id="NF004326">
    <property type="entry name" value="PRK05720.1"/>
    <property type="match status" value="1"/>
</dbReference>
<evidence type="ECO:0000256" key="5">
    <source>
        <dbReference type="ARBA" id="ARBA00023242"/>
    </source>
</evidence>
<comment type="pathway">
    <text evidence="6">Amino-acid biosynthesis; L-methionine biosynthesis via salvage pathway; L-methionine from S-methyl-5-thio-alpha-D-ribose 1-phosphate: step 1/6.</text>
</comment>
<dbReference type="InterPro" id="IPR042529">
    <property type="entry name" value="IF_2B-like_C"/>
</dbReference>
<dbReference type="NCBIfam" id="TIGR00524">
    <property type="entry name" value="eIF-2B_rel"/>
    <property type="match status" value="1"/>
</dbReference>
<dbReference type="EC" id="5.3.1.23" evidence="6"/>
<feature type="site" description="Transition state stabilizer" evidence="6">
    <location>
        <position position="165"/>
    </location>
</feature>
<proteinExistence type="inferred from homology"/>
<dbReference type="Pfam" id="PF01008">
    <property type="entry name" value="IF-2B"/>
    <property type="match status" value="1"/>
</dbReference>
<dbReference type="HAMAP" id="MF_01678">
    <property type="entry name" value="Salvage_MtnA"/>
    <property type="match status" value="1"/>
</dbReference>
<evidence type="ECO:0000256" key="1">
    <source>
        <dbReference type="ARBA" id="ARBA00022490"/>
    </source>
</evidence>
<dbReference type="GO" id="GO:0046523">
    <property type="term" value="F:S-methyl-5-thioribose-1-phosphate isomerase activity"/>
    <property type="evidence" value="ECO:0007669"/>
    <property type="project" value="UniProtKB-UniRule"/>
</dbReference>
<keyword evidence="1 6" id="KW-0963">Cytoplasm</keyword>
<dbReference type="Gene3D" id="3.40.50.10470">
    <property type="entry name" value="Translation initiation factor eif-2b, domain 2"/>
    <property type="match status" value="1"/>
</dbReference>
<accession>A0A814GVD6</accession>
<reference evidence="7" key="1">
    <citation type="submission" date="2021-02" db="EMBL/GenBank/DDBJ databases">
        <authorList>
            <person name="Nowell W R."/>
        </authorList>
    </citation>
    <scope>NUCLEOTIDE SEQUENCE</scope>
    <source>
        <strain evidence="7">Ploen Becks lab</strain>
    </source>
</reference>
<keyword evidence="3 6" id="KW-0486">Methionine biosynthesis</keyword>
<evidence type="ECO:0000256" key="3">
    <source>
        <dbReference type="ARBA" id="ARBA00023167"/>
    </source>
</evidence>
<dbReference type="OrthoDB" id="2461at2759"/>
<dbReference type="InterPro" id="IPR000649">
    <property type="entry name" value="IF-2B-related"/>
</dbReference>
<evidence type="ECO:0000256" key="4">
    <source>
        <dbReference type="ARBA" id="ARBA00023235"/>
    </source>
</evidence>
<dbReference type="UniPathway" id="UPA00904">
    <property type="reaction ID" value="UER00874"/>
</dbReference>
<keyword evidence="2 6" id="KW-0028">Amino-acid biosynthesis</keyword>